<comment type="similarity">
    <text evidence="2 8">Belongs to the methyltransferase superfamily. L-isoaspartyl/D-aspartyl protein methyltransferase family.</text>
</comment>
<dbReference type="AlphaFoldDB" id="K4FTB2"/>
<evidence type="ECO:0000256" key="2">
    <source>
        <dbReference type="ARBA" id="ARBA00005369"/>
    </source>
</evidence>
<dbReference type="CDD" id="cd02440">
    <property type="entry name" value="AdoMet_MTases"/>
    <property type="match status" value="1"/>
</dbReference>
<dbReference type="OrthoDB" id="73890at2759"/>
<organism evidence="10">
    <name type="scientific">Callorhinchus milii</name>
    <name type="common">Ghost shark</name>
    <dbReference type="NCBI Taxonomy" id="7868"/>
    <lineage>
        <taxon>Eukaryota</taxon>
        <taxon>Metazoa</taxon>
        <taxon>Chordata</taxon>
        <taxon>Craniata</taxon>
        <taxon>Vertebrata</taxon>
        <taxon>Chondrichthyes</taxon>
        <taxon>Holocephali</taxon>
        <taxon>Chimaeriformes</taxon>
        <taxon>Callorhinchidae</taxon>
        <taxon>Callorhinchus</taxon>
    </lineage>
</organism>
<keyword evidence="6 8" id="KW-0949">S-adenosyl-L-methionine</keyword>
<keyword evidence="3" id="KW-0963">Cytoplasm</keyword>
<dbReference type="CTD" id="393741"/>
<dbReference type="InterPro" id="IPR000682">
    <property type="entry name" value="PCMT"/>
</dbReference>
<sequence>MEMLGAVLGLLLARTMAWSSSGLNNTQLVSNLRRNGVIQSDRVFEVMMATDRGHYTRTNPYADSPQPIGYQATISAPHMHAHVLELLKDQLFEGAQALDVGSGSGYLTACMARMVGPIGKVVGVEYIEELVNISIKNVKSDNASLLSSGRAKLIAGDGWLGYLEDAPYDAIHVGAAAPTVPSALIQQLKPGGSLVLPVGEAGGRQMLELHHKGSDGEVTRTQLMGVMYVPLVDLGADKQRNG</sequence>
<comment type="subcellular location">
    <subcellularLocation>
        <location evidence="1">Cytoplasm</location>
    </subcellularLocation>
</comment>
<protein>
    <recommendedName>
        <fullName evidence="8">Protein-L-isoaspartate O-methyltransferase</fullName>
        <ecNumber evidence="8">2.1.1.77</ecNumber>
    </recommendedName>
</protein>
<evidence type="ECO:0000256" key="9">
    <source>
        <dbReference type="SAM" id="SignalP"/>
    </source>
</evidence>
<feature type="signal peptide" evidence="9">
    <location>
        <begin position="1"/>
        <end position="17"/>
    </location>
</feature>
<keyword evidence="4 8" id="KW-0489">Methyltransferase</keyword>
<dbReference type="GO" id="GO:0004719">
    <property type="term" value="F:protein-L-isoaspartate (D-aspartate) O-methyltransferase activity"/>
    <property type="evidence" value="ECO:0007669"/>
    <property type="project" value="UniProtKB-UniRule"/>
</dbReference>
<comment type="catalytic activity">
    <reaction evidence="7">
        <text>[protein]-L-isoaspartate + S-adenosyl-L-methionine = [protein]-L-isoaspartate alpha-methyl ester + S-adenosyl-L-homocysteine</text>
        <dbReference type="Rhea" id="RHEA:12705"/>
        <dbReference type="Rhea" id="RHEA-COMP:12143"/>
        <dbReference type="Rhea" id="RHEA-COMP:12144"/>
        <dbReference type="ChEBI" id="CHEBI:57856"/>
        <dbReference type="ChEBI" id="CHEBI:59789"/>
        <dbReference type="ChEBI" id="CHEBI:90596"/>
        <dbReference type="ChEBI" id="CHEBI:90598"/>
        <dbReference type="EC" id="2.1.1.77"/>
    </reaction>
    <physiologicalReaction direction="left-to-right" evidence="7">
        <dbReference type="Rhea" id="RHEA:12706"/>
    </physiologicalReaction>
</comment>
<proteinExistence type="evidence at transcript level"/>
<feature type="chain" id="PRO_5003878412" description="Protein-L-isoaspartate O-methyltransferase" evidence="9">
    <location>
        <begin position="18"/>
        <end position="242"/>
    </location>
</feature>
<reference evidence="10" key="1">
    <citation type="journal article" date="2012" name="PLoS ONE">
        <title>Sequencing and Analysis of Full-Length cDNAs, 5'-ESTs and 3'-ESTs from a Cartilaginous Fish, the Elephant Shark (Callorhinchus milii).</title>
        <authorList>
            <person name="Tan Y.Y."/>
            <person name="Kodzius R."/>
            <person name="Tay B.H."/>
            <person name="Tay A."/>
            <person name="Brenner S."/>
            <person name="Venkatesh B."/>
        </authorList>
    </citation>
    <scope>NUCLEOTIDE SEQUENCE</scope>
    <source>
        <tissue evidence="10">Liver</tissue>
    </source>
</reference>
<evidence type="ECO:0000256" key="6">
    <source>
        <dbReference type="ARBA" id="ARBA00022691"/>
    </source>
</evidence>
<evidence type="ECO:0000256" key="7">
    <source>
        <dbReference type="ARBA" id="ARBA00035815"/>
    </source>
</evidence>
<dbReference type="GeneID" id="103187497"/>
<dbReference type="Gene3D" id="3.40.50.150">
    <property type="entry name" value="Vaccinia Virus protein VP39"/>
    <property type="match status" value="1"/>
</dbReference>
<evidence type="ECO:0000313" key="10">
    <source>
        <dbReference type="EMBL" id="AFK11368.1"/>
    </source>
</evidence>
<dbReference type="GO" id="GO:0032259">
    <property type="term" value="P:methylation"/>
    <property type="evidence" value="ECO:0007669"/>
    <property type="project" value="UniProtKB-KW"/>
</dbReference>
<dbReference type="RefSeq" id="NP_001279184.1">
    <property type="nucleotide sequence ID" value="NM_001292255.1"/>
</dbReference>
<dbReference type="EMBL" id="JX053140">
    <property type="protein sequence ID" value="AFK11368.1"/>
    <property type="molecule type" value="mRNA"/>
</dbReference>
<evidence type="ECO:0000256" key="3">
    <source>
        <dbReference type="ARBA" id="ARBA00022490"/>
    </source>
</evidence>
<accession>K4FTB2</accession>
<keyword evidence="5 8" id="KW-0808">Transferase</keyword>
<dbReference type="NCBIfam" id="TIGR00080">
    <property type="entry name" value="pimt"/>
    <property type="match status" value="1"/>
</dbReference>
<dbReference type="PANTHER" id="PTHR11579">
    <property type="entry name" value="PROTEIN-L-ISOASPARTATE O-METHYLTRANSFERASE"/>
    <property type="match status" value="1"/>
</dbReference>
<dbReference type="PROSITE" id="PS01279">
    <property type="entry name" value="PCMT"/>
    <property type="match status" value="1"/>
</dbReference>
<dbReference type="InterPro" id="IPR029063">
    <property type="entry name" value="SAM-dependent_MTases_sf"/>
</dbReference>
<name>K4FTB2_CALMI</name>
<dbReference type="GO" id="GO:0005737">
    <property type="term" value="C:cytoplasm"/>
    <property type="evidence" value="ECO:0007669"/>
    <property type="project" value="UniProtKB-SubCell"/>
</dbReference>
<dbReference type="FunFam" id="3.40.50.150:FF:000027">
    <property type="entry name" value="Protein-L-isoaspartate O-methyltransferase"/>
    <property type="match status" value="1"/>
</dbReference>
<dbReference type="Pfam" id="PF01135">
    <property type="entry name" value="PCMT"/>
    <property type="match status" value="1"/>
</dbReference>
<dbReference type="PANTHER" id="PTHR11579:SF0">
    <property type="entry name" value="PROTEIN-L-ISOASPARTATE(D-ASPARTATE) O-METHYLTRANSFERASE"/>
    <property type="match status" value="1"/>
</dbReference>
<evidence type="ECO:0000256" key="1">
    <source>
        <dbReference type="ARBA" id="ARBA00004496"/>
    </source>
</evidence>
<dbReference type="EC" id="2.1.1.77" evidence="8"/>
<keyword evidence="9" id="KW-0732">Signal</keyword>
<dbReference type="SUPFAM" id="SSF53335">
    <property type="entry name" value="S-adenosyl-L-methionine-dependent methyltransferases"/>
    <property type="match status" value="1"/>
</dbReference>
<evidence type="ECO:0000256" key="8">
    <source>
        <dbReference type="RuleBase" id="RU003802"/>
    </source>
</evidence>
<dbReference type="KEGG" id="cmk:103187497"/>
<evidence type="ECO:0000256" key="5">
    <source>
        <dbReference type="ARBA" id="ARBA00022679"/>
    </source>
</evidence>
<evidence type="ECO:0000256" key="4">
    <source>
        <dbReference type="ARBA" id="ARBA00022603"/>
    </source>
</evidence>